<accession>A0A645GYW8</accession>
<organism evidence="1">
    <name type="scientific">bioreactor metagenome</name>
    <dbReference type="NCBI Taxonomy" id="1076179"/>
    <lineage>
        <taxon>unclassified sequences</taxon>
        <taxon>metagenomes</taxon>
        <taxon>ecological metagenomes</taxon>
    </lineage>
</organism>
<evidence type="ECO:0000313" key="1">
    <source>
        <dbReference type="EMBL" id="MPN31456.1"/>
    </source>
</evidence>
<dbReference type="EMBL" id="VSSQ01082982">
    <property type="protein sequence ID" value="MPN31456.1"/>
    <property type="molecule type" value="Genomic_DNA"/>
</dbReference>
<gene>
    <name evidence="1" type="ORF">SDC9_178930</name>
</gene>
<reference evidence="1" key="1">
    <citation type="submission" date="2019-08" db="EMBL/GenBank/DDBJ databases">
        <authorList>
            <person name="Kucharzyk K."/>
            <person name="Murdoch R.W."/>
            <person name="Higgins S."/>
            <person name="Loffler F."/>
        </authorList>
    </citation>
    <scope>NUCLEOTIDE SEQUENCE</scope>
</reference>
<proteinExistence type="predicted"/>
<sequence>MKADTALAWAAAAGMLHTVALEHTDGAIVHMYGNRYLQFSFRISDCDVFIFV</sequence>
<name>A0A645GYW8_9ZZZZ</name>
<protein>
    <submittedName>
        <fullName evidence="1">Uncharacterized protein</fullName>
    </submittedName>
</protein>
<dbReference type="AlphaFoldDB" id="A0A645GYW8"/>
<comment type="caution">
    <text evidence="1">The sequence shown here is derived from an EMBL/GenBank/DDBJ whole genome shotgun (WGS) entry which is preliminary data.</text>
</comment>